<protein>
    <submittedName>
        <fullName evidence="2">Uncharacterized protein</fullName>
    </submittedName>
</protein>
<evidence type="ECO:0000256" key="1">
    <source>
        <dbReference type="SAM" id="MobiDB-lite"/>
    </source>
</evidence>
<sequence>MQLRFTPKARGNTQAPVEKPPIDIKGKKTARISVKPLRKRFSQRLIARGGPSRPKPKKAVVIDFVSDEEGEAQEKEAAIEQPPLIANQEEPKDEEEDPNYEEEAEEEDLEESLEPKEAPLSCGALMWLEESQLLPRIGILLKRKRRTVPPRPPP</sequence>
<proteinExistence type="predicted"/>
<organism evidence="2 3">
    <name type="scientific">Stylosanthes scabra</name>
    <dbReference type="NCBI Taxonomy" id="79078"/>
    <lineage>
        <taxon>Eukaryota</taxon>
        <taxon>Viridiplantae</taxon>
        <taxon>Streptophyta</taxon>
        <taxon>Embryophyta</taxon>
        <taxon>Tracheophyta</taxon>
        <taxon>Spermatophyta</taxon>
        <taxon>Magnoliopsida</taxon>
        <taxon>eudicotyledons</taxon>
        <taxon>Gunneridae</taxon>
        <taxon>Pentapetalae</taxon>
        <taxon>rosids</taxon>
        <taxon>fabids</taxon>
        <taxon>Fabales</taxon>
        <taxon>Fabaceae</taxon>
        <taxon>Papilionoideae</taxon>
        <taxon>50 kb inversion clade</taxon>
        <taxon>dalbergioids sensu lato</taxon>
        <taxon>Dalbergieae</taxon>
        <taxon>Pterocarpus clade</taxon>
        <taxon>Stylosanthes</taxon>
    </lineage>
</organism>
<dbReference type="Proteomes" id="UP001341840">
    <property type="component" value="Unassembled WGS sequence"/>
</dbReference>
<feature type="region of interest" description="Disordered" evidence="1">
    <location>
        <begin position="1"/>
        <end position="29"/>
    </location>
</feature>
<accession>A0ABU6TAQ4</accession>
<evidence type="ECO:0000313" key="2">
    <source>
        <dbReference type="EMBL" id="MED6145797.1"/>
    </source>
</evidence>
<comment type="caution">
    <text evidence="2">The sequence shown here is derived from an EMBL/GenBank/DDBJ whole genome shotgun (WGS) entry which is preliminary data.</text>
</comment>
<feature type="region of interest" description="Disordered" evidence="1">
    <location>
        <begin position="66"/>
        <end position="118"/>
    </location>
</feature>
<name>A0ABU6TAQ4_9FABA</name>
<feature type="compositionally biased region" description="Acidic residues" evidence="1">
    <location>
        <begin position="91"/>
        <end position="112"/>
    </location>
</feature>
<gene>
    <name evidence="2" type="ORF">PIB30_028557</name>
</gene>
<dbReference type="EMBL" id="JASCZI010090734">
    <property type="protein sequence ID" value="MED6145797.1"/>
    <property type="molecule type" value="Genomic_DNA"/>
</dbReference>
<reference evidence="2 3" key="1">
    <citation type="journal article" date="2023" name="Plants (Basel)">
        <title>Bridging the Gap: Combining Genomics and Transcriptomics Approaches to Understand Stylosanthes scabra, an Orphan Legume from the Brazilian Caatinga.</title>
        <authorList>
            <person name="Ferreira-Neto J.R.C."/>
            <person name="da Silva M.D."/>
            <person name="Binneck E."/>
            <person name="de Melo N.F."/>
            <person name="da Silva R.H."/>
            <person name="de Melo A.L.T.M."/>
            <person name="Pandolfi V."/>
            <person name="Bustamante F.O."/>
            <person name="Brasileiro-Vidal A.C."/>
            <person name="Benko-Iseppon A.M."/>
        </authorList>
    </citation>
    <scope>NUCLEOTIDE SEQUENCE [LARGE SCALE GENOMIC DNA]</scope>
    <source>
        <tissue evidence="2">Leaves</tissue>
    </source>
</reference>
<evidence type="ECO:0000313" key="3">
    <source>
        <dbReference type="Proteomes" id="UP001341840"/>
    </source>
</evidence>
<keyword evidence="3" id="KW-1185">Reference proteome</keyword>